<feature type="domain" description="Methylguanine DNA methyltransferase ribonuclease-like" evidence="11">
    <location>
        <begin position="45"/>
        <end position="121"/>
    </location>
</feature>
<dbReference type="RefSeq" id="WP_196836202.1">
    <property type="nucleotide sequence ID" value="NZ_JADOTZ010000001.1"/>
</dbReference>
<dbReference type="InterPro" id="IPR014048">
    <property type="entry name" value="MethylDNA_cys_MeTrfase_DNA-bd"/>
</dbReference>
<keyword evidence="13" id="KW-1185">Reference proteome</keyword>
<evidence type="ECO:0000313" key="12">
    <source>
        <dbReference type="EMBL" id="MBG6084964.1"/>
    </source>
</evidence>
<dbReference type="InterPro" id="IPR036388">
    <property type="entry name" value="WH-like_DNA-bd_sf"/>
</dbReference>
<dbReference type="InterPro" id="IPR001497">
    <property type="entry name" value="MethylDNA_cys_MeTrfase_AS"/>
</dbReference>
<dbReference type="NCBIfam" id="TIGR00589">
    <property type="entry name" value="ogt"/>
    <property type="match status" value="1"/>
</dbReference>
<evidence type="ECO:0000313" key="13">
    <source>
        <dbReference type="Proteomes" id="UP000625033"/>
    </source>
</evidence>
<comment type="function">
    <text evidence="9">Involved in the cellular defense against the biological effects of O6-methylguanine (O6-MeG) and O4-methylthymine (O4-MeT) in DNA. Repairs the methylated nucleobase in DNA by stoichiometrically transferring the methyl group to a cysteine residue in the enzyme. This is a suicide reaction: the enzyme is irreversibly inactivated.</text>
</comment>
<evidence type="ECO:0000256" key="7">
    <source>
        <dbReference type="ARBA" id="ARBA00023204"/>
    </source>
</evidence>
<dbReference type="PANTHER" id="PTHR10815:SF5">
    <property type="entry name" value="METHYLATED-DNA--PROTEIN-CYSTEINE METHYLTRANSFERASE"/>
    <property type="match status" value="1"/>
</dbReference>
<dbReference type="HAMAP" id="MF_00772">
    <property type="entry name" value="OGT"/>
    <property type="match status" value="1"/>
</dbReference>
<dbReference type="Gene3D" id="3.30.160.70">
    <property type="entry name" value="Methylated DNA-protein cysteine methyltransferase domain"/>
    <property type="match status" value="1"/>
</dbReference>
<dbReference type="AlphaFoldDB" id="A0A931GM10"/>
<dbReference type="Gene3D" id="1.10.10.10">
    <property type="entry name" value="Winged helix-like DNA-binding domain superfamily/Winged helix DNA-binding domain"/>
    <property type="match status" value="1"/>
</dbReference>
<keyword evidence="4 9" id="KW-0489">Methyltransferase</keyword>
<comment type="catalytic activity">
    <reaction evidence="1 9">
        <text>a 4-O-methyl-thymidine in DNA + L-cysteinyl-[protein] = a thymidine in DNA + S-methyl-L-cysteinyl-[protein]</text>
        <dbReference type="Rhea" id="RHEA:53428"/>
        <dbReference type="Rhea" id="RHEA-COMP:10131"/>
        <dbReference type="Rhea" id="RHEA-COMP:10132"/>
        <dbReference type="Rhea" id="RHEA-COMP:13555"/>
        <dbReference type="Rhea" id="RHEA-COMP:13556"/>
        <dbReference type="ChEBI" id="CHEBI:29950"/>
        <dbReference type="ChEBI" id="CHEBI:82612"/>
        <dbReference type="ChEBI" id="CHEBI:137386"/>
        <dbReference type="ChEBI" id="CHEBI:137387"/>
        <dbReference type="EC" id="2.1.1.63"/>
    </reaction>
</comment>
<dbReference type="PANTHER" id="PTHR10815">
    <property type="entry name" value="METHYLATED-DNA--PROTEIN-CYSTEINE METHYLTRANSFERASE"/>
    <property type="match status" value="1"/>
</dbReference>
<dbReference type="GO" id="GO:0006307">
    <property type="term" value="P:DNA alkylation repair"/>
    <property type="evidence" value="ECO:0007669"/>
    <property type="project" value="UniProtKB-UniRule"/>
</dbReference>
<dbReference type="InterPro" id="IPR036631">
    <property type="entry name" value="MGMT_N_sf"/>
</dbReference>
<evidence type="ECO:0000256" key="8">
    <source>
        <dbReference type="ARBA" id="ARBA00049348"/>
    </source>
</evidence>
<keyword evidence="3 9" id="KW-0963">Cytoplasm</keyword>
<feature type="active site" description="Nucleophile; methyl group acceptor" evidence="9">
    <location>
        <position position="177"/>
    </location>
</feature>
<evidence type="ECO:0000256" key="9">
    <source>
        <dbReference type="HAMAP-Rule" id="MF_00772"/>
    </source>
</evidence>
<comment type="catalytic activity">
    <reaction evidence="8 9">
        <text>a 6-O-methyl-2'-deoxyguanosine in DNA + L-cysteinyl-[protein] = S-methyl-L-cysteinyl-[protein] + a 2'-deoxyguanosine in DNA</text>
        <dbReference type="Rhea" id="RHEA:24000"/>
        <dbReference type="Rhea" id="RHEA-COMP:10131"/>
        <dbReference type="Rhea" id="RHEA-COMP:10132"/>
        <dbReference type="Rhea" id="RHEA-COMP:11367"/>
        <dbReference type="Rhea" id="RHEA-COMP:11368"/>
        <dbReference type="ChEBI" id="CHEBI:29950"/>
        <dbReference type="ChEBI" id="CHEBI:82612"/>
        <dbReference type="ChEBI" id="CHEBI:85445"/>
        <dbReference type="ChEBI" id="CHEBI:85448"/>
        <dbReference type="EC" id="2.1.1.63"/>
    </reaction>
</comment>
<reference evidence="12" key="1">
    <citation type="submission" date="2020-11" db="EMBL/GenBank/DDBJ databases">
        <title>Sequencing the genomes of 1000 actinobacteria strains.</title>
        <authorList>
            <person name="Klenk H.-P."/>
        </authorList>
    </citation>
    <scope>NUCLEOTIDE SEQUENCE</scope>
    <source>
        <strain evidence="12">DSM 26152</strain>
    </source>
</reference>
<dbReference type="InterPro" id="IPR008332">
    <property type="entry name" value="MethylG_MeTrfase_N"/>
</dbReference>
<dbReference type="EMBL" id="JADOTZ010000001">
    <property type="protein sequence ID" value="MBG6084964.1"/>
    <property type="molecule type" value="Genomic_DNA"/>
</dbReference>
<proteinExistence type="inferred from homology"/>
<comment type="miscellaneous">
    <text evidence="9">This enzyme catalyzes only one turnover and therefore is not strictly catalytic. According to one definition, an enzyme is a biocatalyst that acts repeatedly and over many reaction cycles.</text>
</comment>
<dbReference type="PROSITE" id="PS00374">
    <property type="entry name" value="MGMT"/>
    <property type="match status" value="1"/>
</dbReference>
<dbReference type="Pfam" id="PF01035">
    <property type="entry name" value="DNA_binding_1"/>
    <property type="match status" value="1"/>
</dbReference>
<keyword evidence="6 9" id="KW-0227">DNA damage</keyword>
<evidence type="ECO:0000256" key="2">
    <source>
        <dbReference type="ARBA" id="ARBA00008711"/>
    </source>
</evidence>
<protein>
    <recommendedName>
        <fullName evidence="9">Methylated-DNA--protein-cysteine methyltransferase</fullName>
        <ecNumber evidence="9">2.1.1.63</ecNumber>
    </recommendedName>
    <alternativeName>
        <fullName evidence="9">6-O-methylguanine-DNA methyltransferase</fullName>
        <shortName evidence="9">MGMT</shortName>
    </alternativeName>
    <alternativeName>
        <fullName evidence="9">O-6-methylguanine-DNA-alkyltransferase</fullName>
    </alternativeName>
</protein>
<dbReference type="InterPro" id="IPR036217">
    <property type="entry name" value="MethylDNA_cys_MeTrfase_DNAb"/>
</dbReference>
<accession>A0A931GM10</accession>
<evidence type="ECO:0000256" key="1">
    <source>
        <dbReference type="ARBA" id="ARBA00001286"/>
    </source>
</evidence>
<evidence type="ECO:0000259" key="10">
    <source>
        <dbReference type="Pfam" id="PF01035"/>
    </source>
</evidence>
<keyword evidence="7 9" id="KW-0234">DNA repair</keyword>
<evidence type="ECO:0000259" key="11">
    <source>
        <dbReference type="Pfam" id="PF02870"/>
    </source>
</evidence>
<dbReference type="SUPFAM" id="SSF46767">
    <property type="entry name" value="Methylated DNA-protein cysteine methyltransferase, C-terminal domain"/>
    <property type="match status" value="1"/>
</dbReference>
<dbReference type="Proteomes" id="UP000625033">
    <property type="component" value="Unassembled WGS sequence"/>
</dbReference>
<feature type="domain" description="Methylated-DNA-[protein]-cysteine S-methyltransferase DNA binding" evidence="10">
    <location>
        <begin position="126"/>
        <end position="205"/>
    </location>
</feature>
<gene>
    <name evidence="12" type="ORF">IW252_001731</name>
</gene>
<dbReference type="Pfam" id="PF02870">
    <property type="entry name" value="Methyltransf_1N"/>
    <property type="match status" value="1"/>
</dbReference>
<sequence>MTPGMHDRADTTVGDAAAEEDARHVAALRRQLVGAAEAAGIVDVAYRVVDSPVGPLLVAATEDGLVRVAFSSEGHESVLEHLSQSISPRVLQAPGRLDDAARQLEAYFTGRSQTFDLRVDLRRSTPFRRRVQEYLPLIEFGQTASYRQVAEQVGSPRAVRAVGTACATNPLPIVIPCHRVLRSDGGLGGYLGGTDAKAELLALEGHPPAGSGQGLLL</sequence>
<dbReference type="GO" id="GO:0005737">
    <property type="term" value="C:cytoplasm"/>
    <property type="evidence" value="ECO:0007669"/>
    <property type="project" value="UniProtKB-SubCell"/>
</dbReference>
<evidence type="ECO:0000256" key="6">
    <source>
        <dbReference type="ARBA" id="ARBA00022763"/>
    </source>
</evidence>
<name>A0A931GM10_9MICC</name>
<dbReference type="CDD" id="cd06445">
    <property type="entry name" value="ATase"/>
    <property type="match status" value="1"/>
</dbReference>
<dbReference type="SUPFAM" id="SSF53155">
    <property type="entry name" value="Methylated DNA-protein cysteine methyltransferase domain"/>
    <property type="match status" value="1"/>
</dbReference>
<comment type="similarity">
    <text evidence="2 9">Belongs to the MGMT family.</text>
</comment>
<evidence type="ECO:0000256" key="3">
    <source>
        <dbReference type="ARBA" id="ARBA00022490"/>
    </source>
</evidence>
<comment type="subcellular location">
    <subcellularLocation>
        <location evidence="9">Cytoplasm</location>
    </subcellularLocation>
</comment>
<organism evidence="12 13">
    <name type="scientific">Zhihengliuella flava</name>
    <dbReference type="NCBI Taxonomy" id="1285193"/>
    <lineage>
        <taxon>Bacteria</taxon>
        <taxon>Bacillati</taxon>
        <taxon>Actinomycetota</taxon>
        <taxon>Actinomycetes</taxon>
        <taxon>Micrococcales</taxon>
        <taxon>Micrococcaceae</taxon>
        <taxon>Zhihengliuella</taxon>
    </lineage>
</organism>
<keyword evidence="5 9" id="KW-0808">Transferase</keyword>
<dbReference type="EC" id="2.1.1.63" evidence="9"/>
<dbReference type="GO" id="GO:0032259">
    <property type="term" value="P:methylation"/>
    <property type="evidence" value="ECO:0007669"/>
    <property type="project" value="UniProtKB-KW"/>
</dbReference>
<evidence type="ECO:0000256" key="4">
    <source>
        <dbReference type="ARBA" id="ARBA00022603"/>
    </source>
</evidence>
<dbReference type="FunFam" id="1.10.10.10:FF:000214">
    <property type="entry name" value="Methylated-DNA--protein-cysteine methyltransferase"/>
    <property type="match status" value="1"/>
</dbReference>
<evidence type="ECO:0000256" key="5">
    <source>
        <dbReference type="ARBA" id="ARBA00022679"/>
    </source>
</evidence>
<dbReference type="GO" id="GO:0003908">
    <property type="term" value="F:methylated-DNA-[protein]-cysteine S-methyltransferase activity"/>
    <property type="evidence" value="ECO:0007669"/>
    <property type="project" value="UniProtKB-UniRule"/>
</dbReference>
<dbReference type="InterPro" id="IPR023546">
    <property type="entry name" value="MGMT"/>
</dbReference>
<comment type="caution">
    <text evidence="12">The sequence shown here is derived from an EMBL/GenBank/DDBJ whole genome shotgun (WGS) entry which is preliminary data.</text>
</comment>